<comment type="similarity">
    <text evidence="1">Belongs to the AfsR/DnrI/RedD regulatory family.</text>
</comment>
<gene>
    <name evidence="7" type="ORF">ACFFH7_15900</name>
</gene>
<dbReference type="Gene3D" id="1.10.10.10">
    <property type="entry name" value="Winged helix-like DNA-binding domain superfamily/Winged helix DNA-binding domain"/>
    <property type="match status" value="1"/>
</dbReference>
<dbReference type="SUPFAM" id="SSF48452">
    <property type="entry name" value="TPR-like"/>
    <property type="match status" value="2"/>
</dbReference>
<dbReference type="InterPro" id="IPR016032">
    <property type="entry name" value="Sig_transdc_resp-reg_C-effctor"/>
</dbReference>
<dbReference type="InterPro" id="IPR041664">
    <property type="entry name" value="AAA_16"/>
</dbReference>
<evidence type="ECO:0000256" key="2">
    <source>
        <dbReference type="ARBA" id="ARBA00023015"/>
    </source>
</evidence>
<proteinExistence type="inferred from homology"/>
<dbReference type="InterPro" id="IPR011990">
    <property type="entry name" value="TPR-like_helical_dom_sf"/>
</dbReference>
<accession>A0ABV6MRN6</accession>
<feature type="domain" description="Bacterial transcriptional activator" evidence="6">
    <location>
        <begin position="93"/>
        <end position="235"/>
    </location>
</feature>
<dbReference type="SMART" id="SM01043">
    <property type="entry name" value="BTAD"/>
    <property type="match status" value="1"/>
</dbReference>
<dbReference type="Pfam" id="PF03704">
    <property type="entry name" value="BTAD"/>
    <property type="match status" value="1"/>
</dbReference>
<dbReference type="InterPro" id="IPR001867">
    <property type="entry name" value="OmpR/PhoB-type_DNA-bd"/>
</dbReference>
<dbReference type="InterPro" id="IPR005158">
    <property type="entry name" value="BTAD"/>
</dbReference>
<dbReference type="Proteomes" id="UP001589810">
    <property type="component" value="Unassembled WGS sequence"/>
</dbReference>
<dbReference type="InterPro" id="IPR027417">
    <property type="entry name" value="P-loop_NTPase"/>
</dbReference>
<dbReference type="InterPro" id="IPR036388">
    <property type="entry name" value="WH-like_DNA-bd_sf"/>
</dbReference>
<keyword evidence="4" id="KW-0804">Transcription</keyword>
<protein>
    <submittedName>
        <fullName evidence="7">BTAD domain-containing putative transcriptional regulator</fullName>
    </submittedName>
</protein>
<evidence type="ECO:0000256" key="4">
    <source>
        <dbReference type="ARBA" id="ARBA00023163"/>
    </source>
</evidence>
<dbReference type="Pfam" id="PF13191">
    <property type="entry name" value="AAA_16"/>
    <property type="match status" value="1"/>
</dbReference>
<keyword evidence="3" id="KW-0238">DNA-binding</keyword>
<evidence type="ECO:0000313" key="7">
    <source>
        <dbReference type="EMBL" id="MFC0542983.1"/>
    </source>
</evidence>
<dbReference type="Gene3D" id="1.25.40.10">
    <property type="entry name" value="Tetratricopeptide repeat domain"/>
    <property type="match status" value="2"/>
</dbReference>
<evidence type="ECO:0000313" key="8">
    <source>
        <dbReference type="Proteomes" id="UP001589810"/>
    </source>
</evidence>
<name>A0ABV6MRN6_9PSEU</name>
<evidence type="ECO:0000256" key="3">
    <source>
        <dbReference type="ARBA" id="ARBA00023125"/>
    </source>
</evidence>
<organism evidence="7 8">
    <name type="scientific">Kutzneria chonburiensis</name>
    <dbReference type="NCBI Taxonomy" id="1483604"/>
    <lineage>
        <taxon>Bacteria</taxon>
        <taxon>Bacillati</taxon>
        <taxon>Actinomycetota</taxon>
        <taxon>Actinomycetes</taxon>
        <taxon>Pseudonocardiales</taxon>
        <taxon>Pseudonocardiaceae</taxon>
        <taxon>Kutzneria</taxon>
    </lineage>
</organism>
<dbReference type="SUPFAM" id="SSF52540">
    <property type="entry name" value="P-loop containing nucleoside triphosphate hydrolases"/>
    <property type="match status" value="1"/>
</dbReference>
<keyword evidence="2" id="KW-0805">Transcription regulation</keyword>
<reference evidence="7 8" key="1">
    <citation type="submission" date="2024-09" db="EMBL/GenBank/DDBJ databases">
        <authorList>
            <person name="Sun Q."/>
            <person name="Mori K."/>
        </authorList>
    </citation>
    <scope>NUCLEOTIDE SEQUENCE [LARGE SCALE GENOMIC DNA]</scope>
    <source>
        <strain evidence="7 8">TBRC 1432</strain>
    </source>
</reference>
<dbReference type="SMART" id="SM00862">
    <property type="entry name" value="Trans_reg_C"/>
    <property type="match status" value="1"/>
</dbReference>
<sequence>MQIRVLGTVEAQVGDELVALGPRQRRLVLGVLAWEANRVVTVDRLIVLVWPDDPPRSAAHAVRVAVSDLRARLPVDIETHGTGYLLRCDPLMVDVHRFLSLVAQARKTADDRARLGLLDEALGLWRGPVLADVASDRTRDLLASGVEETRLVAVEDRVEALLGLGGHRDVVEELLGLVDLHPTRERLVGQLMLALYRSGRAGQALDVFRRTRAYLADELGIDPGAGLRRLELAILQNDEELDLPVVSTALVGRRHELAMLGEWRAKALSGRTTVVLLEGAAGIGKSTLLDEFSRGIRVLRGQGVAEEGAPAYWPWRQVFRQWLAETDAGVAAEVLGEAADKIGRIVPELGRPADAERSAEERFALFDEVTALVGRMAAGGLVIVLDDLHWADPASLLLFSHLARGARDVPLLLVGAYRPYELRQARDTLAEITRLGGAIRLELPGLSADEVALQLTAELGRPCEPAEAAVITTRTGGNPLFVREIGRLRRADPRASISEVPTGARDAIRQYLSVLSPPCRALLATAAVLSVDIDPVTVAAVSGVTVEDTLTELDEAVAIAAVLPGFRFAHDLVRDSLMLDLAPTDRARIHLRAAEHFEARDGHPAQIAHHRLAALPLGDPLAASRAAAAAAEESLRQFAYEDAARLFDQALSALGRPDGELLIGKAVAQYLANDIPLAQRTSEQAAELARRTSDPVTLARAALVMPEQADPIWLRTIKPWCEQALAELPAEDSVLRSRLLAMRAVIEVTDYAADEAMRTSSAALAMAERLDDPTTLIEALRAHKHAHSGPAGAEVRLELGRRAVALTVRAGDAAACWGHLWRYDAFMQLGRVHEAEGELDLCERVATRLNWQLVRWHLCLGRAAIAQGQGRFADADAQLDRASRLADRGDNPHAHAGTEITRAYYTAASSNQVGDAVAAIVRGFGSSLMTRFTLAGLYSLIGDLDRARAQFDTWPPIAEAQVQEWYRLSVYGGYAQVGAALGDTVACAGAYERLLPYAALHMTTGSNAVITGGSVHFYLGLAAACCGRTSVAADHFRAANTSNAAAGLVPHIAQGHFQLALVLPRAEALAHAREAHAIAVRLGMSRLSARTQELLTSYV</sequence>
<dbReference type="PANTHER" id="PTHR35807:SF1">
    <property type="entry name" value="TRANSCRIPTIONAL REGULATOR REDD"/>
    <property type="match status" value="1"/>
</dbReference>
<dbReference type="PANTHER" id="PTHR35807">
    <property type="entry name" value="TRANSCRIPTIONAL REGULATOR REDD-RELATED"/>
    <property type="match status" value="1"/>
</dbReference>
<dbReference type="RefSeq" id="WP_379794051.1">
    <property type="nucleotide sequence ID" value="NZ_JBHLUD010000004.1"/>
</dbReference>
<evidence type="ECO:0000259" key="5">
    <source>
        <dbReference type="SMART" id="SM00862"/>
    </source>
</evidence>
<feature type="domain" description="OmpR/PhoB-type" evidence="5">
    <location>
        <begin position="15"/>
        <end position="86"/>
    </location>
</feature>
<dbReference type="SUPFAM" id="SSF46894">
    <property type="entry name" value="C-terminal effector domain of the bipartite response regulators"/>
    <property type="match status" value="1"/>
</dbReference>
<dbReference type="CDD" id="cd15831">
    <property type="entry name" value="BTAD"/>
    <property type="match status" value="1"/>
</dbReference>
<evidence type="ECO:0000256" key="1">
    <source>
        <dbReference type="ARBA" id="ARBA00005820"/>
    </source>
</evidence>
<evidence type="ECO:0000259" key="6">
    <source>
        <dbReference type="SMART" id="SM01043"/>
    </source>
</evidence>
<keyword evidence="8" id="KW-1185">Reference proteome</keyword>
<dbReference type="InterPro" id="IPR051677">
    <property type="entry name" value="AfsR-DnrI-RedD_regulator"/>
</dbReference>
<comment type="caution">
    <text evidence="7">The sequence shown here is derived from an EMBL/GenBank/DDBJ whole genome shotgun (WGS) entry which is preliminary data.</text>
</comment>
<dbReference type="EMBL" id="JBHLUD010000004">
    <property type="protein sequence ID" value="MFC0542983.1"/>
    <property type="molecule type" value="Genomic_DNA"/>
</dbReference>